<accession>A0A2S2QQI7</accession>
<proteinExistence type="predicted"/>
<organism evidence="1">
    <name type="scientific">Sipha flava</name>
    <name type="common">yellow sugarcane aphid</name>
    <dbReference type="NCBI Taxonomy" id="143950"/>
    <lineage>
        <taxon>Eukaryota</taxon>
        <taxon>Metazoa</taxon>
        <taxon>Ecdysozoa</taxon>
        <taxon>Arthropoda</taxon>
        <taxon>Hexapoda</taxon>
        <taxon>Insecta</taxon>
        <taxon>Pterygota</taxon>
        <taxon>Neoptera</taxon>
        <taxon>Paraneoptera</taxon>
        <taxon>Hemiptera</taxon>
        <taxon>Sternorrhyncha</taxon>
        <taxon>Aphidomorpha</taxon>
        <taxon>Aphidoidea</taxon>
        <taxon>Aphididae</taxon>
        <taxon>Sipha</taxon>
    </lineage>
</organism>
<name>A0A2S2QQI7_9HEMI</name>
<gene>
    <name evidence="1" type="ORF">g.2837</name>
</gene>
<dbReference type="AlphaFoldDB" id="A0A2S2QQI7"/>
<sequence length="194" mass="22274">MPLKLPATALISDRYGLSDRPSAAIASCVLQDVGMIKEGDHSLVIDKNNVRREKNKIRDYLQKKSPNTKILEVYFDSRKNNTYFQKKIRNKMYRKLKKKKHISLVQEPGEQYIGHMTSKSENGSEIFKNITCYLENKNVDFKQLIAIGCDETATNTGWKIGVIHNIEVKLGHLCSGLYSWCILTNFLIDICFKI</sequence>
<evidence type="ECO:0000313" key="1">
    <source>
        <dbReference type="EMBL" id="MBY79997.1"/>
    </source>
</evidence>
<protein>
    <recommendedName>
        <fullName evidence="2">DUF4371 domain-containing protein</fullName>
    </recommendedName>
</protein>
<evidence type="ECO:0008006" key="2">
    <source>
        <dbReference type="Google" id="ProtNLM"/>
    </source>
</evidence>
<dbReference type="EMBL" id="GGMS01010794">
    <property type="protein sequence ID" value="MBY79997.1"/>
    <property type="molecule type" value="Transcribed_RNA"/>
</dbReference>
<reference evidence="1" key="1">
    <citation type="submission" date="2018-04" db="EMBL/GenBank/DDBJ databases">
        <title>Transcriptome assembly of Sipha flava.</title>
        <authorList>
            <person name="Scully E.D."/>
            <person name="Geib S.M."/>
            <person name="Palmer N.A."/>
            <person name="Koch K."/>
            <person name="Bradshaw J."/>
            <person name="Heng-Moss T."/>
            <person name="Sarath G."/>
        </authorList>
    </citation>
    <scope>NUCLEOTIDE SEQUENCE</scope>
</reference>